<accession>A0A430FCP4</accession>
<organism evidence="2 3">
    <name type="scientific">Bifidobacterium samirii</name>
    <dbReference type="NCBI Taxonomy" id="2306974"/>
    <lineage>
        <taxon>Bacteria</taxon>
        <taxon>Bacillati</taxon>
        <taxon>Actinomycetota</taxon>
        <taxon>Actinomycetes</taxon>
        <taxon>Bifidobacteriales</taxon>
        <taxon>Bifidobacteriaceae</taxon>
        <taxon>Bifidobacterium</taxon>
    </lineage>
</organism>
<dbReference type="RefSeq" id="WP_125969200.1">
    <property type="nucleotide sequence ID" value="NZ_QXGK01000033.1"/>
</dbReference>
<name>A0A430FCP4_9BIFI</name>
<dbReference type="Proteomes" id="UP000287470">
    <property type="component" value="Unassembled WGS sequence"/>
</dbReference>
<sequence length="333" mass="36036">MTNTYSLTDLLQIHDDDDLDIVPMGADDLDSPERIERQRAEGVKRGQVWLASDYGCGLNGNADDGDADDGDADSLYVMIADTDADDPRTVRVIPLSNDLRAETDDALVVEQGAPLGIPMVAWPTIPAIIPVRLLYKPLKQFTPATADAIIADDPAKADPSDTVRRGKDSDRNDSPFVENREDTIAILLAWHAMCAELPQLGAESDGDEYAIDEALVAYTNALKTVLHLSPQDYLAVSRGRSLTSAQQKAMAKAGFPEQPRKKETIDDAYLIMAEQPQWRIAADKLAATGNGDPRMALAHKAQFELAARRSGRGADVVASAMRAAADGVLGKRR</sequence>
<dbReference type="AlphaFoldDB" id="A0A430FCP4"/>
<feature type="region of interest" description="Disordered" evidence="1">
    <location>
        <begin position="152"/>
        <end position="176"/>
    </location>
</feature>
<protein>
    <submittedName>
        <fullName evidence="2">Uncharacterized protein</fullName>
    </submittedName>
</protein>
<dbReference type="EMBL" id="QXGK01000033">
    <property type="protein sequence ID" value="RSX50606.1"/>
    <property type="molecule type" value="Genomic_DNA"/>
</dbReference>
<dbReference type="OrthoDB" id="3230357at2"/>
<evidence type="ECO:0000313" key="2">
    <source>
        <dbReference type="EMBL" id="RSX50606.1"/>
    </source>
</evidence>
<evidence type="ECO:0000313" key="3">
    <source>
        <dbReference type="Proteomes" id="UP000287470"/>
    </source>
</evidence>
<gene>
    <name evidence="2" type="ORF">D2E24_1955</name>
</gene>
<proteinExistence type="predicted"/>
<evidence type="ECO:0000256" key="1">
    <source>
        <dbReference type="SAM" id="MobiDB-lite"/>
    </source>
</evidence>
<reference evidence="2 3" key="1">
    <citation type="submission" date="2018-09" db="EMBL/GenBank/DDBJ databases">
        <title>Characterization of the phylogenetic diversity of five novel species belonging to the genus Bifidobacterium.</title>
        <authorList>
            <person name="Lugli G.A."/>
            <person name="Duranti S."/>
            <person name="Milani C."/>
        </authorList>
    </citation>
    <scope>NUCLEOTIDE SEQUENCE [LARGE SCALE GENOMIC DNA]</scope>
    <source>
        <strain evidence="2 3">2033B</strain>
    </source>
</reference>
<keyword evidence="3" id="KW-1185">Reference proteome</keyword>
<feature type="compositionally biased region" description="Basic and acidic residues" evidence="1">
    <location>
        <begin position="153"/>
        <end position="176"/>
    </location>
</feature>
<comment type="caution">
    <text evidence="2">The sequence shown here is derived from an EMBL/GenBank/DDBJ whole genome shotgun (WGS) entry which is preliminary data.</text>
</comment>